<organism evidence="1 2">
    <name type="scientific">Alicyclobacillus ferrooxydans</name>
    <dbReference type="NCBI Taxonomy" id="471514"/>
    <lineage>
        <taxon>Bacteria</taxon>
        <taxon>Bacillati</taxon>
        <taxon>Bacillota</taxon>
        <taxon>Bacilli</taxon>
        <taxon>Bacillales</taxon>
        <taxon>Alicyclobacillaceae</taxon>
        <taxon>Alicyclobacillus</taxon>
    </lineage>
</organism>
<dbReference type="RefSeq" id="WP_054970324.1">
    <property type="nucleotide sequence ID" value="NZ_LJCO01000072.1"/>
</dbReference>
<protein>
    <submittedName>
        <fullName evidence="1">Uncharacterized protein</fullName>
    </submittedName>
</protein>
<dbReference type="EMBL" id="LJCO01000072">
    <property type="protein sequence ID" value="KPV42628.1"/>
    <property type="molecule type" value="Genomic_DNA"/>
</dbReference>
<name>A0A0P9EIK0_9BACL</name>
<proteinExistence type="predicted"/>
<evidence type="ECO:0000313" key="2">
    <source>
        <dbReference type="Proteomes" id="UP000050482"/>
    </source>
</evidence>
<dbReference type="PATRIC" id="fig|471514.4.peg.1216"/>
<dbReference type="Proteomes" id="UP000050482">
    <property type="component" value="Unassembled WGS sequence"/>
</dbReference>
<accession>A0A0P9EIK0</accession>
<keyword evidence="2" id="KW-1185">Reference proteome</keyword>
<reference evidence="1 2" key="1">
    <citation type="submission" date="2015-09" db="EMBL/GenBank/DDBJ databases">
        <title>Draft genome sequence of Alicyclobacillus ferrooxydans DSM 22381.</title>
        <authorList>
            <person name="Hemp J."/>
        </authorList>
    </citation>
    <scope>NUCLEOTIDE SEQUENCE [LARGE SCALE GENOMIC DNA]</scope>
    <source>
        <strain evidence="1 2">TC-34</strain>
    </source>
</reference>
<comment type="caution">
    <text evidence="1">The sequence shown here is derived from an EMBL/GenBank/DDBJ whole genome shotgun (WGS) entry which is preliminary data.</text>
</comment>
<gene>
    <name evidence="1" type="ORF">AN477_16790</name>
</gene>
<dbReference type="STRING" id="471514.AN477_16790"/>
<evidence type="ECO:0000313" key="1">
    <source>
        <dbReference type="EMBL" id="KPV42628.1"/>
    </source>
</evidence>
<dbReference type="OrthoDB" id="2376981at2"/>
<sequence>MTSSSQTQLTVEWLPVGHITHGYRRVLIVRSGSRIQNVVALAPMPYEVVFQVQQCAAPRRVTDPSLWWGLSTVVRLIENGALDPAQNRDLPDDGYLLHRPTFQGAQDLIPVDIFQEALDDGQLVWPIGGDSVTDDNMPVSEQR</sequence>
<dbReference type="AlphaFoldDB" id="A0A0P9EIK0"/>